<dbReference type="GO" id="GO:0005737">
    <property type="term" value="C:cytoplasm"/>
    <property type="evidence" value="ECO:0007669"/>
    <property type="project" value="UniProtKB-SubCell"/>
</dbReference>
<dbReference type="GO" id="GO:0006307">
    <property type="term" value="P:DNA alkylation repair"/>
    <property type="evidence" value="ECO:0007669"/>
    <property type="project" value="UniProtKB-UniRule"/>
</dbReference>
<dbReference type="AlphaFoldDB" id="G9YJK1"/>
<evidence type="ECO:0000259" key="11">
    <source>
        <dbReference type="Pfam" id="PF02870"/>
    </source>
</evidence>
<dbReference type="SUPFAM" id="SSF53155">
    <property type="entry name" value="Methylated DNA-protein cysteine methyltransferase domain"/>
    <property type="match status" value="1"/>
</dbReference>
<dbReference type="NCBIfam" id="TIGR00589">
    <property type="entry name" value="ogt"/>
    <property type="match status" value="1"/>
</dbReference>
<protein>
    <recommendedName>
        <fullName evidence="9">Methylated-DNA--protein-cysteine methyltransferase</fullName>
        <ecNumber evidence="9">2.1.1.63</ecNumber>
    </recommendedName>
    <alternativeName>
        <fullName evidence="9">6-O-methylguanine-DNA methyltransferase</fullName>
        <shortName evidence="9">MGMT</shortName>
    </alternativeName>
    <alternativeName>
        <fullName evidence="9">O-6-methylguanine-DNA-alkyltransferase</fullName>
    </alternativeName>
</protein>
<keyword evidence="13" id="KW-1185">Reference proteome</keyword>
<reference evidence="12 13" key="1">
    <citation type="submission" date="2011-08" db="EMBL/GenBank/DDBJ databases">
        <authorList>
            <person name="Weinstock G."/>
            <person name="Sodergren E."/>
            <person name="Clifton S."/>
            <person name="Fulton L."/>
            <person name="Fulton B."/>
            <person name="Courtney L."/>
            <person name="Fronick C."/>
            <person name="Harrison M."/>
            <person name="Strong C."/>
            <person name="Farmer C."/>
            <person name="Delahaunty K."/>
            <person name="Markovic C."/>
            <person name="Hall O."/>
            <person name="Minx P."/>
            <person name="Tomlinson C."/>
            <person name="Mitreva M."/>
            <person name="Hou S."/>
            <person name="Chen J."/>
            <person name="Wollam A."/>
            <person name="Pepin K.H."/>
            <person name="Johnson M."/>
            <person name="Bhonagiri V."/>
            <person name="Zhang X."/>
            <person name="Suruliraj S."/>
            <person name="Warren W."/>
            <person name="Chinwalla A."/>
            <person name="Mardis E.R."/>
            <person name="Wilson R.K."/>
        </authorList>
    </citation>
    <scope>NUCLEOTIDE SEQUENCE [LARGE SCALE GENOMIC DNA]</scope>
    <source>
        <strain evidence="12 13">F0357</strain>
    </source>
</reference>
<comment type="catalytic activity">
    <reaction evidence="1 9">
        <text>a 4-O-methyl-thymidine in DNA + L-cysteinyl-[protein] = a thymidine in DNA + S-methyl-L-cysteinyl-[protein]</text>
        <dbReference type="Rhea" id="RHEA:53428"/>
        <dbReference type="Rhea" id="RHEA-COMP:10131"/>
        <dbReference type="Rhea" id="RHEA-COMP:10132"/>
        <dbReference type="Rhea" id="RHEA-COMP:13555"/>
        <dbReference type="Rhea" id="RHEA-COMP:13556"/>
        <dbReference type="ChEBI" id="CHEBI:29950"/>
        <dbReference type="ChEBI" id="CHEBI:82612"/>
        <dbReference type="ChEBI" id="CHEBI:137386"/>
        <dbReference type="ChEBI" id="CHEBI:137387"/>
        <dbReference type="EC" id="2.1.1.63"/>
    </reaction>
</comment>
<dbReference type="CDD" id="cd06445">
    <property type="entry name" value="ATase"/>
    <property type="match status" value="1"/>
</dbReference>
<dbReference type="OrthoDB" id="9802228at2"/>
<sequence length="165" mass="18133">MKYITTYESPLGIIIMAGTDRALTALDFAGQLYQPEFGDDYKRKETPVFKAAKAWLDEYFSGKEPQTDVPVELHGTSFRQEVWSVLQKIPYGKTTTYGAIAAQISARTGKPMSAQAVGGAVGHNPISLIVPCHRVIGSDRSLTGYAGGLDKKRYLLNLEGILYKK</sequence>
<gene>
    <name evidence="12" type="ORF">HMPREF0080_01854</name>
</gene>
<dbReference type="PANTHER" id="PTHR10815">
    <property type="entry name" value="METHYLATED-DNA--PROTEIN-CYSTEINE METHYLTRANSFERASE"/>
    <property type="match status" value="1"/>
</dbReference>
<evidence type="ECO:0000256" key="1">
    <source>
        <dbReference type="ARBA" id="ARBA00001286"/>
    </source>
</evidence>
<dbReference type="InterPro" id="IPR036217">
    <property type="entry name" value="MethylDNA_cys_MeTrfase_DNAb"/>
</dbReference>
<dbReference type="Pfam" id="PF01035">
    <property type="entry name" value="DNA_binding_1"/>
    <property type="match status" value="1"/>
</dbReference>
<dbReference type="InterPro" id="IPR036631">
    <property type="entry name" value="MGMT_N_sf"/>
</dbReference>
<evidence type="ECO:0000313" key="12">
    <source>
        <dbReference type="EMBL" id="EHM38400.1"/>
    </source>
</evidence>
<comment type="miscellaneous">
    <text evidence="9">This enzyme catalyzes only one turnover and therefore is not strictly catalytic. According to one definition, an enzyme is a biocatalyst that acts repeatedly and over many reaction cycles.</text>
</comment>
<accession>G9YJK1</accession>
<keyword evidence="3 9" id="KW-0963">Cytoplasm</keyword>
<comment type="function">
    <text evidence="9">Involved in the cellular defense against the biological effects of O6-methylguanine (O6-MeG) and O4-methylthymine (O4-MeT) in DNA. Repairs the methylated nucleobase in DNA by stoichiometrically transferring the methyl group to a cysteine residue in the enzyme. This is a suicide reaction: the enzyme is irreversibly inactivated.</text>
</comment>
<dbReference type="Gene3D" id="3.30.160.70">
    <property type="entry name" value="Methylated DNA-protein cysteine methyltransferase domain"/>
    <property type="match status" value="1"/>
</dbReference>
<comment type="subcellular location">
    <subcellularLocation>
        <location evidence="9">Cytoplasm</location>
    </subcellularLocation>
</comment>
<evidence type="ECO:0000256" key="4">
    <source>
        <dbReference type="ARBA" id="ARBA00022603"/>
    </source>
</evidence>
<evidence type="ECO:0000313" key="13">
    <source>
        <dbReference type="Proteomes" id="UP000005481"/>
    </source>
</evidence>
<dbReference type="InterPro" id="IPR036388">
    <property type="entry name" value="WH-like_DNA-bd_sf"/>
</dbReference>
<dbReference type="HOGENOM" id="CLU_000445_52_2_9"/>
<feature type="active site" description="Nucleophile; methyl group acceptor" evidence="9">
    <location>
        <position position="132"/>
    </location>
</feature>
<keyword evidence="6 9" id="KW-0227">DNA damage</keyword>
<evidence type="ECO:0000256" key="7">
    <source>
        <dbReference type="ARBA" id="ARBA00023204"/>
    </source>
</evidence>
<dbReference type="PATRIC" id="fig|861450.3.peg.1712"/>
<evidence type="ECO:0000256" key="9">
    <source>
        <dbReference type="HAMAP-Rule" id="MF_00772"/>
    </source>
</evidence>
<comment type="catalytic activity">
    <reaction evidence="8 9">
        <text>a 6-O-methyl-2'-deoxyguanosine in DNA + L-cysteinyl-[protein] = S-methyl-L-cysteinyl-[protein] + a 2'-deoxyguanosine in DNA</text>
        <dbReference type="Rhea" id="RHEA:24000"/>
        <dbReference type="Rhea" id="RHEA-COMP:10131"/>
        <dbReference type="Rhea" id="RHEA-COMP:10132"/>
        <dbReference type="Rhea" id="RHEA-COMP:11367"/>
        <dbReference type="Rhea" id="RHEA-COMP:11368"/>
        <dbReference type="ChEBI" id="CHEBI:29950"/>
        <dbReference type="ChEBI" id="CHEBI:82612"/>
        <dbReference type="ChEBI" id="CHEBI:85445"/>
        <dbReference type="ChEBI" id="CHEBI:85448"/>
        <dbReference type="EC" id="2.1.1.63"/>
    </reaction>
</comment>
<dbReference type="HAMAP" id="MF_00772">
    <property type="entry name" value="OGT"/>
    <property type="match status" value="1"/>
</dbReference>
<comment type="similarity">
    <text evidence="2 9">Belongs to the MGMT family.</text>
</comment>
<keyword evidence="5 9" id="KW-0808">Transferase</keyword>
<dbReference type="InterPro" id="IPR023546">
    <property type="entry name" value="MGMT"/>
</dbReference>
<proteinExistence type="inferred from homology"/>
<dbReference type="STRING" id="861450.HMPREF0080_01854"/>
<dbReference type="PANTHER" id="PTHR10815:SF5">
    <property type="entry name" value="METHYLATED-DNA--PROTEIN-CYSTEINE METHYLTRANSFERASE"/>
    <property type="match status" value="1"/>
</dbReference>
<dbReference type="EC" id="2.1.1.63" evidence="9"/>
<comment type="caution">
    <text evidence="12">The sequence shown here is derived from an EMBL/GenBank/DDBJ whole genome shotgun (WGS) entry which is preliminary data.</text>
</comment>
<feature type="domain" description="Methylated-DNA-[protein]-cysteine S-methyltransferase DNA binding" evidence="10">
    <location>
        <begin position="78"/>
        <end position="161"/>
    </location>
</feature>
<organism evidence="12 13">
    <name type="scientific">Anaeroglobus geminatus F0357</name>
    <dbReference type="NCBI Taxonomy" id="861450"/>
    <lineage>
        <taxon>Bacteria</taxon>
        <taxon>Bacillati</taxon>
        <taxon>Bacillota</taxon>
        <taxon>Negativicutes</taxon>
        <taxon>Veillonellales</taxon>
        <taxon>Veillonellaceae</taxon>
        <taxon>Anaeroglobus</taxon>
    </lineage>
</organism>
<dbReference type="Proteomes" id="UP000005481">
    <property type="component" value="Unassembled WGS sequence"/>
</dbReference>
<dbReference type="PROSITE" id="PS00374">
    <property type="entry name" value="MGMT"/>
    <property type="match status" value="1"/>
</dbReference>
<dbReference type="GO" id="GO:0003908">
    <property type="term" value="F:methylated-DNA-[protein]-cysteine S-methyltransferase activity"/>
    <property type="evidence" value="ECO:0007669"/>
    <property type="project" value="UniProtKB-UniRule"/>
</dbReference>
<evidence type="ECO:0000256" key="2">
    <source>
        <dbReference type="ARBA" id="ARBA00008711"/>
    </source>
</evidence>
<dbReference type="GO" id="GO:0032259">
    <property type="term" value="P:methylation"/>
    <property type="evidence" value="ECO:0007669"/>
    <property type="project" value="UniProtKB-KW"/>
</dbReference>
<dbReference type="InterPro" id="IPR001497">
    <property type="entry name" value="MethylDNA_cys_MeTrfase_AS"/>
</dbReference>
<dbReference type="FunFam" id="1.10.10.10:FF:000214">
    <property type="entry name" value="Methylated-DNA--protein-cysteine methyltransferase"/>
    <property type="match status" value="1"/>
</dbReference>
<evidence type="ECO:0000256" key="3">
    <source>
        <dbReference type="ARBA" id="ARBA00022490"/>
    </source>
</evidence>
<evidence type="ECO:0000259" key="10">
    <source>
        <dbReference type="Pfam" id="PF01035"/>
    </source>
</evidence>
<dbReference type="Gene3D" id="1.10.10.10">
    <property type="entry name" value="Winged helix-like DNA-binding domain superfamily/Winged helix DNA-binding domain"/>
    <property type="match status" value="1"/>
</dbReference>
<dbReference type="EMBL" id="AGCJ01000081">
    <property type="protein sequence ID" value="EHM38400.1"/>
    <property type="molecule type" value="Genomic_DNA"/>
</dbReference>
<keyword evidence="7 9" id="KW-0234">DNA repair</keyword>
<dbReference type="InterPro" id="IPR014048">
    <property type="entry name" value="MethylDNA_cys_MeTrfase_DNA-bd"/>
</dbReference>
<evidence type="ECO:0000256" key="5">
    <source>
        <dbReference type="ARBA" id="ARBA00022679"/>
    </source>
</evidence>
<evidence type="ECO:0000256" key="8">
    <source>
        <dbReference type="ARBA" id="ARBA00049348"/>
    </source>
</evidence>
<name>G9YJK1_9FIRM</name>
<dbReference type="eggNOG" id="COG0350">
    <property type="taxonomic scope" value="Bacteria"/>
</dbReference>
<feature type="domain" description="Methylguanine DNA methyltransferase ribonuclease-like" evidence="11">
    <location>
        <begin position="3"/>
        <end position="73"/>
    </location>
</feature>
<dbReference type="Pfam" id="PF02870">
    <property type="entry name" value="Methyltransf_1N"/>
    <property type="match status" value="1"/>
</dbReference>
<keyword evidence="4 9" id="KW-0489">Methyltransferase</keyword>
<dbReference type="RefSeq" id="WP_006790819.1">
    <property type="nucleotide sequence ID" value="NZ_JH417610.1"/>
</dbReference>
<dbReference type="SUPFAM" id="SSF46767">
    <property type="entry name" value="Methylated DNA-protein cysteine methyltransferase, C-terminal domain"/>
    <property type="match status" value="1"/>
</dbReference>
<dbReference type="InterPro" id="IPR008332">
    <property type="entry name" value="MethylG_MeTrfase_N"/>
</dbReference>
<evidence type="ECO:0000256" key="6">
    <source>
        <dbReference type="ARBA" id="ARBA00022763"/>
    </source>
</evidence>